<dbReference type="Pfam" id="PF13635">
    <property type="entry name" value="DUF4143"/>
    <property type="match status" value="1"/>
</dbReference>
<feature type="domain" description="AAA" evidence="1">
    <location>
        <begin position="24"/>
        <end position="149"/>
    </location>
</feature>
<evidence type="ECO:0000259" key="1">
    <source>
        <dbReference type="Pfam" id="PF13173"/>
    </source>
</evidence>
<proteinExistence type="predicted"/>
<dbReference type="InterPro" id="IPR041682">
    <property type="entry name" value="AAA_14"/>
</dbReference>
<dbReference type="PANTHER" id="PTHR43566:SF1">
    <property type="entry name" value="AAA+ ATPASE DOMAIN-CONTAINING PROTEIN"/>
    <property type="match status" value="1"/>
</dbReference>
<protein>
    <submittedName>
        <fullName evidence="3">ATP-binding protein</fullName>
    </submittedName>
</protein>
<comment type="caution">
    <text evidence="3">The sequence shown here is derived from an EMBL/GenBank/DDBJ whole genome shotgun (WGS) entry which is preliminary data.</text>
</comment>
<feature type="domain" description="DUF4143" evidence="2">
    <location>
        <begin position="195"/>
        <end position="352"/>
    </location>
</feature>
<dbReference type="InterPro" id="IPR027417">
    <property type="entry name" value="P-loop_NTPase"/>
</dbReference>
<gene>
    <name evidence="3" type="ORF">ET524_04005</name>
</gene>
<name>A0A4V1QTV1_9ACTN</name>
<accession>A0A4V1QTV1</accession>
<dbReference type="Proteomes" id="UP000293345">
    <property type="component" value="Unassembled WGS sequence"/>
</dbReference>
<keyword evidence="4" id="KW-1185">Reference proteome</keyword>
<dbReference type="EMBL" id="SDPW01000001">
    <property type="protein sequence ID" value="RXZ53747.1"/>
    <property type="molecule type" value="Genomic_DNA"/>
</dbReference>
<evidence type="ECO:0000313" key="4">
    <source>
        <dbReference type="Proteomes" id="UP000293345"/>
    </source>
</evidence>
<dbReference type="Pfam" id="PF13173">
    <property type="entry name" value="AAA_14"/>
    <property type="match status" value="1"/>
</dbReference>
<dbReference type="InterPro" id="IPR025420">
    <property type="entry name" value="DUF4143"/>
</dbReference>
<organism evidence="3 4">
    <name type="scientific">Senegalimassilia faecalis</name>
    <dbReference type="NCBI Taxonomy" id="2509433"/>
    <lineage>
        <taxon>Bacteria</taxon>
        <taxon>Bacillati</taxon>
        <taxon>Actinomycetota</taxon>
        <taxon>Coriobacteriia</taxon>
        <taxon>Coriobacteriales</taxon>
        <taxon>Coriobacteriaceae</taxon>
        <taxon>Senegalimassilia</taxon>
    </lineage>
</organism>
<dbReference type="AlphaFoldDB" id="A0A4V1QTV1"/>
<sequence>MFERNQVSTLVSRLAESNNPLLEVVVGPRQTGKSTILAQALAKLSVPTTFISADDAIVPSTDWLQTEWQQARNATAGGAHPAVLAIDEIQKVPHWSAAVKALYDADRRNAVPLRIVLSGSSSLLLHKGLEDSLMGRFELIRSPHWSLAECAEAFGFTLDDFLYFGGYPGAARFTDDEARWSSYVRDAIIEPTISQDVLSLGDIRKPALMKSLFKLGAIYSSQELSYTKMLGQLQDAGNTVTIAHYLDLLGKAGMLCGLQKYDDKELSRRKSSPRLMVYDTSLMTATSDKSKTAFETQRDLRGHLVESAVGARLLARAPEEGFTVSWWREGNNEVDFVLAKGTALAAIEVKSGHETAQSGMAEFLKKHPEAKRIIVGGGSAGACSIESFLRDEVPLFYE</sequence>
<dbReference type="SUPFAM" id="SSF52540">
    <property type="entry name" value="P-loop containing nucleoside triphosphate hydrolases"/>
    <property type="match status" value="1"/>
</dbReference>
<dbReference type="OrthoDB" id="128089at2"/>
<dbReference type="GO" id="GO:0005524">
    <property type="term" value="F:ATP binding"/>
    <property type="evidence" value="ECO:0007669"/>
    <property type="project" value="UniProtKB-KW"/>
</dbReference>
<reference evidence="3 4" key="1">
    <citation type="submission" date="2019-01" db="EMBL/GenBank/DDBJ databases">
        <title>Senegalimassilia sp. nov. KGMB04484 isolated human feces.</title>
        <authorList>
            <person name="Han K.-I."/>
            <person name="Kim J.-S."/>
            <person name="Lee K.C."/>
            <person name="Suh M.K."/>
            <person name="Eom M.K."/>
            <person name="Lee J.H."/>
            <person name="Park S.-H."/>
            <person name="Kang S.W."/>
            <person name="Park J.-E."/>
            <person name="Oh B.S."/>
            <person name="Yu S.Y."/>
            <person name="Choi S.-H."/>
            <person name="Lee D.H."/>
            <person name="Yoon H."/>
            <person name="Kim B.-Y."/>
            <person name="Lee J.H."/>
            <person name="Lee J.-S."/>
        </authorList>
    </citation>
    <scope>NUCLEOTIDE SEQUENCE [LARGE SCALE GENOMIC DNA]</scope>
    <source>
        <strain evidence="3 4">KGMB04484</strain>
    </source>
</reference>
<dbReference type="RefSeq" id="WP_129423438.1">
    <property type="nucleotide sequence ID" value="NZ_SDPW01000001.1"/>
</dbReference>
<evidence type="ECO:0000259" key="2">
    <source>
        <dbReference type="Pfam" id="PF13635"/>
    </source>
</evidence>
<keyword evidence="3" id="KW-0067">ATP-binding</keyword>
<dbReference type="PANTHER" id="PTHR43566">
    <property type="entry name" value="CONSERVED PROTEIN"/>
    <property type="match status" value="1"/>
</dbReference>
<keyword evidence="3" id="KW-0547">Nucleotide-binding</keyword>
<evidence type="ECO:0000313" key="3">
    <source>
        <dbReference type="EMBL" id="RXZ53747.1"/>
    </source>
</evidence>